<comment type="caution">
    <text evidence="2">The sequence shown here is derived from an EMBL/GenBank/DDBJ whole genome shotgun (WGS) entry which is preliminary data.</text>
</comment>
<dbReference type="EMBL" id="JACGWX010000012">
    <property type="protein sequence ID" value="MBA8849065.1"/>
    <property type="molecule type" value="Genomic_DNA"/>
</dbReference>
<protein>
    <submittedName>
        <fullName evidence="2">Uncharacterized protein</fullName>
    </submittedName>
</protein>
<name>A0A839EIF5_9MICO</name>
<sequence length="215" mass="24745">MRFWSRRAARDEARPRRPRPFETLDNLDHLVDEGHLVALAAVHLSTKNEIVLRTLRDGGSWNEEDGVAMAQRAVDALLIELGQTAHRLSKETQRATPLPLPDPDAPGARRPGRAERARLARLRKHFERQREESERLSARTRTMRGVMDRLRTTRQDDETLREIALRARDDTLAELVHARLIPRRAIVQQTEEEQREAIAGVKADLARLLEEHEGY</sequence>
<dbReference type="AlphaFoldDB" id="A0A839EIF5"/>
<dbReference type="RefSeq" id="WP_182491884.1">
    <property type="nucleotide sequence ID" value="NZ_BAAAOV010000008.1"/>
</dbReference>
<feature type="region of interest" description="Disordered" evidence="1">
    <location>
        <begin position="88"/>
        <end position="113"/>
    </location>
</feature>
<evidence type="ECO:0000313" key="3">
    <source>
        <dbReference type="Proteomes" id="UP000585905"/>
    </source>
</evidence>
<evidence type="ECO:0000313" key="2">
    <source>
        <dbReference type="EMBL" id="MBA8849065.1"/>
    </source>
</evidence>
<keyword evidence="3" id="KW-1185">Reference proteome</keyword>
<evidence type="ECO:0000256" key="1">
    <source>
        <dbReference type="SAM" id="MobiDB-lite"/>
    </source>
</evidence>
<dbReference type="Proteomes" id="UP000585905">
    <property type="component" value="Unassembled WGS sequence"/>
</dbReference>
<gene>
    <name evidence="2" type="ORF">FHX53_002682</name>
</gene>
<organism evidence="2 3">
    <name type="scientific">Microcella alkalica</name>
    <dbReference type="NCBI Taxonomy" id="355930"/>
    <lineage>
        <taxon>Bacteria</taxon>
        <taxon>Bacillati</taxon>
        <taxon>Actinomycetota</taxon>
        <taxon>Actinomycetes</taxon>
        <taxon>Micrococcales</taxon>
        <taxon>Microbacteriaceae</taxon>
        <taxon>Microcella</taxon>
    </lineage>
</organism>
<accession>A0A839EIF5</accession>
<proteinExistence type="predicted"/>
<reference evidence="2 3" key="1">
    <citation type="submission" date="2020-07" db="EMBL/GenBank/DDBJ databases">
        <title>Sequencing the genomes of 1000 actinobacteria strains.</title>
        <authorList>
            <person name="Klenk H.-P."/>
        </authorList>
    </citation>
    <scope>NUCLEOTIDE SEQUENCE [LARGE SCALE GENOMIC DNA]</scope>
    <source>
        <strain evidence="2 3">DSM 19663</strain>
    </source>
</reference>